<protein>
    <submittedName>
        <fullName evidence="1">Uncharacterized protein</fullName>
    </submittedName>
</protein>
<sequence length="71" mass="8251">MDLSFDVTGEDTCTVLLRLSTEQLKNRGFLYELACRLDDWAGVEILRVQRGRHCTEDVDCVECWDWKAIGR</sequence>
<reference evidence="1 2" key="1">
    <citation type="submission" date="2020-04" db="EMBL/GenBank/DDBJ databases">
        <title>Molecular characterization of pseudomonads from Agaricus bisporus reveal novel blotch 2 pathogens in Western Europe.</title>
        <authorList>
            <person name="Taparia T."/>
            <person name="Krijger M."/>
            <person name="Haynes E."/>
            <person name="Elpinstone J.G."/>
            <person name="Noble R."/>
            <person name="Van Der Wolf J."/>
        </authorList>
    </citation>
    <scope>NUCLEOTIDE SEQUENCE [LARGE SCALE GENOMIC DNA]</scope>
    <source>
        <strain evidence="1 2">IPO3737</strain>
    </source>
</reference>
<proteinExistence type="predicted"/>
<dbReference type="RefSeq" id="WP_177058586.1">
    <property type="nucleotide sequence ID" value="NZ_JACAPS010000019.1"/>
</dbReference>
<organism evidence="1 2">
    <name type="scientific">Pseudomonas gingeri</name>
    <dbReference type="NCBI Taxonomy" id="117681"/>
    <lineage>
        <taxon>Bacteria</taxon>
        <taxon>Pseudomonadati</taxon>
        <taxon>Pseudomonadota</taxon>
        <taxon>Gammaproteobacteria</taxon>
        <taxon>Pseudomonadales</taxon>
        <taxon>Pseudomonadaceae</taxon>
        <taxon>Pseudomonas</taxon>
    </lineage>
</organism>
<dbReference type="AlphaFoldDB" id="A0A7Y8CK72"/>
<evidence type="ECO:0000313" key="1">
    <source>
        <dbReference type="EMBL" id="NWC34143.1"/>
    </source>
</evidence>
<accession>A0A7Y8CK72</accession>
<dbReference type="EMBL" id="JACAQD010000019">
    <property type="protein sequence ID" value="NWC34143.1"/>
    <property type="molecule type" value="Genomic_DNA"/>
</dbReference>
<dbReference type="Proteomes" id="UP000520592">
    <property type="component" value="Unassembled WGS sequence"/>
</dbReference>
<name>A0A7Y8CK72_9PSED</name>
<evidence type="ECO:0000313" key="2">
    <source>
        <dbReference type="Proteomes" id="UP000520592"/>
    </source>
</evidence>
<comment type="caution">
    <text evidence="1">The sequence shown here is derived from an EMBL/GenBank/DDBJ whole genome shotgun (WGS) entry which is preliminary data.</text>
</comment>
<gene>
    <name evidence="1" type="ORF">HX876_17270</name>
</gene>